<dbReference type="GeneID" id="96953555"/>
<feature type="compositionally biased region" description="Polar residues" evidence="1">
    <location>
        <begin position="140"/>
        <end position="149"/>
    </location>
</feature>
<protein>
    <submittedName>
        <fullName evidence="2">Uncharacterized protein</fullName>
    </submittedName>
</protein>
<reference evidence="2 3" key="1">
    <citation type="journal article" date="2019" name="Int. J. Syst. Evol. Microbiol.">
        <title>The Global Catalogue of Microorganisms (GCM) 10K type strain sequencing project: providing services to taxonomists for standard genome sequencing and annotation.</title>
        <authorList>
            <consortium name="The Broad Institute Genomics Platform"/>
            <consortium name="The Broad Institute Genome Sequencing Center for Infectious Disease"/>
            <person name="Wu L."/>
            <person name="Ma J."/>
        </authorList>
    </citation>
    <scope>NUCLEOTIDE SEQUENCE [LARGE SCALE GENOMIC DNA]</scope>
    <source>
        <strain evidence="2 3">GX21</strain>
    </source>
</reference>
<feature type="region of interest" description="Disordered" evidence="1">
    <location>
        <begin position="108"/>
        <end position="149"/>
    </location>
</feature>
<evidence type="ECO:0000256" key="1">
    <source>
        <dbReference type="SAM" id="MobiDB-lite"/>
    </source>
</evidence>
<dbReference type="AlphaFoldDB" id="A0ABD5ZX48"/>
<comment type="caution">
    <text evidence="2">The sequence shown here is derived from an EMBL/GenBank/DDBJ whole genome shotgun (WGS) entry which is preliminary data.</text>
</comment>
<dbReference type="Proteomes" id="UP001596434">
    <property type="component" value="Unassembled WGS sequence"/>
</dbReference>
<accession>A0ABD5ZX48</accession>
<organism evidence="2 3">
    <name type="scientific">Haloplanus litoreus</name>
    <dbReference type="NCBI Taxonomy" id="767515"/>
    <lineage>
        <taxon>Archaea</taxon>
        <taxon>Methanobacteriati</taxon>
        <taxon>Methanobacteriota</taxon>
        <taxon>Stenosarchaea group</taxon>
        <taxon>Halobacteria</taxon>
        <taxon>Halobacteriales</taxon>
        <taxon>Haloferacaceae</taxon>
        <taxon>Haloplanus</taxon>
    </lineage>
</organism>
<gene>
    <name evidence="2" type="ORF">ACFQKE_07855</name>
</gene>
<dbReference type="EMBL" id="JBHTAT010000001">
    <property type="protein sequence ID" value="MFC7255208.1"/>
    <property type="molecule type" value="Genomic_DNA"/>
</dbReference>
<keyword evidence="3" id="KW-1185">Reference proteome</keyword>
<name>A0ABD5ZX48_9EURY</name>
<sequence>MEACAADGRSYGFARNSWGPETSVVAATPSGDRIDTHLFVGVDLPDDLLWELDDALVTTGPECTLRQNSSEHSERFTEDTQPVSISRIRGVNDVGGFDRWDRVRAMRHADGASVPSSPPTPSKNSSVTPQMDASGGESRGCSTMTCGTTNTPRRAVWYPRW</sequence>
<evidence type="ECO:0000313" key="3">
    <source>
        <dbReference type="Proteomes" id="UP001596434"/>
    </source>
</evidence>
<proteinExistence type="predicted"/>
<dbReference type="RefSeq" id="WP_379703423.1">
    <property type="nucleotide sequence ID" value="NZ_JBHTAT010000001.1"/>
</dbReference>
<evidence type="ECO:0000313" key="2">
    <source>
        <dbReference type="EMBL" id="MFC7255208.1"/>
    </source>
</evidence>